<dbReference type="GeneID" id="63816659"/>
<sequence length="376" mass="42541">MRSTMDTKREITGKRARSLGADWLPALSLNLPNVERRSSPSHTGKLIDCQDGLVNDSARHELVIRHPSWSIPWVAGGRILGMLKGSLSPPGRIINQLSLTWYSGATQVNEDKISQLFTSSLSVPKHILHPPLSIDVFYSFSSLISIRGIHQNARYRYEPDVEIDFSAIAPEEELEPEQSTVLSTNKRDLQKELRLESEEDSYFSKLANFPDVKLICDTEHPLRRTSAYLYLRNNRMYGITAARFVRSLKKADQQDLAVLRGKLLERFRGEDDANLELVALEKISTLTQEGQSLNIYLEEARDISYILPTEEKWNTLLARGVVLGLKDPLTVLTPHLIVLRSCQIAPVVISTSPAPPRPRKQFCPFGWLQFEKLADL</sequence>
<dbReference type="RefSeq" id="XP_040754605.1">
    <property type="nucleotide sequence ID" value="XM_040899777.1"/>
</dbReference>
<dbReference type="EMBL" id="MSFN02000002">
    <property type="protein sequence ID" value="PTU23213.1"/>
    <property type="molecule type" value="Genomic_DNA"/>
</dbReference>
<proteinExistence type="predicted"/>
<reference evidence="1 2" key="1">
    <citation type="journal article" date="2018" name="Proc. Natl. Acad. Sci. U.S.A.">
        <title>Linking secondary metabolites to gene clusters through genome sequencing of six diverse Aspergillus species.</title>
        <authorList>
            <person name="Kaerboelling I."/>
            <person name="Vesth T.C."/>
            <person name="Frisvad J.C."/>
            <person name="Nybo J.L."/>
            <person name="Theobald S."/>
            <person name="Kuo A."/>
            <person name="Bowyer P."/>
            <person name="Matsuda Y."/>
            <person name="Mondo S."/>
            <person name="Lyhne E.K."/>
            <person name="Kogle M.E."/>
            <person name="Clum A."/>
            <person name="Lipzen A."/>
            <person name="Salamov A."/>
            <person name="Ngan C.Y."/>
            <person name="Daum C."/>
            <person name="Chiniquy J."/>
            <person name="Barry K."/>
            <person name="LaButti K."/>
            <person name="Haridas S."/>
            <person name="Simmons B.A."/>
            <person name="Magnuson J.K."/>
            <person name="Mortensen U.H."/>
            <person name="Larsen T.O."/>
            <person name="Grigoriev I.V."/>
            <person name="Baker S.E."/>
            <person name="Andersen M.R."/>
        </authorList>
    </citation>
    <scope>NUCLEOTIDE SEQUENCE [LARGE SCALE GENOMIC DNA]</scope>
    <source>
        <strain evidence="1 2">IBT 24754</strain>
    </source>
</reference>
<dbReference type="VEuPathDB" id="FungiDB:P175DRAFT_0530320"/>
<evidence type="ECO:0000313" key="2">
    <source>
        <dbReference type="Proteomes" id="UP000244073"/>
    </source>
</evidence>
<protein>
    <submittedName>
        <fullName evidence="1">Uncharacterized protein</fullName>
    </submittedName>
</protein>
<name>A0A2T5M3U5_9EURO</name>
<evidence type="ECO:0000313" key="1">
    <source>
        <dbReference type="EMBL" id="PTU23213.1"/>
    </source>
</evidence>
<organism evidence="1 2">
    <name type="scientific">Aspergillus ochraceoroseus IBT 24754</name>
    <dbReference type="NCBI Taxonomy" id="1392256"/>
    <lineage>
        <taxon>Eukaryota</taxon>
        <taxon>Fungi</taxon>
        <taxon>Dikarya</taxon>
        <taxon>Ascomycota</taxon>
        <taxon>Pezizomycotina</taxon>
        <taxon>Eurotiomycetes</taxon>
        <taxon>Eurotiomycetidae</taxon>
        <taxon>Eurotiales</taxon>
        <taxon>Aspergillaceae</taxon>
        <taxon>Aspergillus</taxon>
        <taxon>Aspergillus subgen. Nidulantes</taxon>
    </lineage>
</organism>
<dbReference type="Proteomes" id="UP000244073">
    <property type="component" value="Unassembled WGS sequence"/>
</dbReference>
<gene>
    <name evidence="1" type="ORF">P175DRAFT_0530320</name>
</gene>
<accession>A0A2T5M3U5</accession>
<comment type="caution">
    <text evidence="1">The sequence shown here is derived from an EMBL/GenBank/DDBJ whole genome shotgun (WGS) entry which is preliminary data.</text>
</comment>
<dbReference type="AlphaFoldDB" id="A0A2T5M3U5"/>